<feature type="compositionally biased region" description="Polar residues" evidence="1">
    <location>
        <begin position="10"/>
        <end position="21"/>
    </location>
</feature>
<feature type="domain" description="Large polyvalent protein associated" evidence="2">
    <location>
        <begin position="1346"/>
        <end position="1525"/>
    </location>
</feature>
<organism evidence="3 4">
    <name type="scientific">Gallionella capsiferriformans (strain ES-2)</name>
    <name type="common">Gallionella ferruginea capsiferriformans (strain ES-2)</name>
    <dbReference type="NCBI Taxonomy" id="395494"/>
    <lineage>
        <taxon>Bacteria</taxon>
        <taxon>Pseudomonadati</taxon>
        <taxon>Pseudomonadota</taxon>
        <taxon>Betaproteobacteria</taxon>
        <taxon>Nitrosomonadales</taxon>
        <taxon>Gallionellaceae</taxon>
        <taxon>Gallionella</taxon>
    </lineage>
</organism>
<feature type="region of interest" description="Disordered" evidence="1">
    <location>
        <begin position="186"/>
        <end position="233"/>
    </location>
</feature>
<name>D9SHU2_GALCS</name>
<dbReference type="GO" id="GO:0008237">
    <property type="term" value="F:metallopeptidase activity"/>
    <property type="evidence" value="ECO:0007669"/>
    <property type="project" value="InterPro"/>
</dbReference>
<gene>
    <name evidence="3" type="ordered locus">Galf_2026</name>
</gene>
<dbReference type="RefSeq" id="WP_013293964.1">
    <property type="nucleotide sequence ID" value="NC_014394.1"/>
</dbReference>
<dbReference type="OrthoDB" id="9151960at2"/>
<feature type="region of interest" description="Disordered" evidence="1">
    <location>
        <begin position="461"/>
        <end position="487"/>
    </location>
</feature>
<dbReference type="Pfam" id="PF18857">
    <property type="entry name" value="LPD38"/>
    <property type="match status" value="1"/>
</dbReference>
<dbReference type="InterPro" id="IPR040561">
    <property type="entry name" value="LPD38"/>
</dbReference>
<dbReference type="HOGENOM" id="CLU_242842_0_0_4"/>
<feature type="compositionally biased region" description="Basic and acidic residues" evidence="1">
    <location>
        <begin position="572"/>
        <end position="582"/>
    </location>
</feature>
<dbReference type="KEGG" id="gca:Galf_2026"/>
<dbReference type="EMBL" id="CP002159">
    <property type="protein sequence ID" value="ADL56032.1"/>
    <property type="molecule type" value="Genomic_DNA"/>
</dbReference>
<dbReference type="Proteomes" id="UP000001235">
    <property type="component" value="Chromosome"/>
</dbReference>
<sequence length="1640" mass="179386">MPFIPLDATETGSPSSVDQQGLSRGFIPLAEDKPARGFIPLDKKSDSHWYDPALKTTAEIGRVYPVIETAANLATQAVALPAAGLAGIGAAAGKAIGLTEADPSAVVENVAGALTYRPQSEAGKSLNEKVMLPFEKLAEAGRYAGDKTLDATGSPVLATVVDTAINAAPMAIGPVKSGASKVADRFKAKPGTSAETAAITEPRSGFTPLEDVAADTPGGPHVQTPAPPQTAALPDSKAITQDAMRAMSPTGSLPVPLTKMAAEFSASQKAKATGVPHDVVEHPEAPGKFTAVPEQVSQDIAQKSVEASRQTTEDVAPGVNPTAVETLPGSLGAPEALVEDMAMRQAAQEQGIAASVPKDIAQPDPVIQQKTATFDDKLEGAAAIEQPANPSASTPVDMPKTIEPVAQQRTGEFNAEAGNYATSKSVDHFANGVTPEALDSLFAESRAKHAKAMAPLAADPISTTSAESSTTLPLQEAVNGGSHTPLSPLDVLPEQRPAQSAAVMRPQELLDAARPQEGRQGRFTALSDAVTQKSEQAAAERVLGADVRGLDDATLANIAEMRVLSAKARSTVRDEMSRREESIPASSADQTPTVQRGFMPLKEDLQSQSGDAHIGFIQDKPSTIETPTAFDKPLRREEVLAPLVKALNVPIYEGRVKGKGVLGLYRPNAEMVRIKKPSDLEVTAHEVAHLLDDRIPEIQKAYENIKEFREELQAVSYDKSKINEGFAEFVRLYMTQPEMAAEKAPAFNGWFNDFINRHEYGPVIKQAQDGMTAWYGQDALARAQSKIGAKTAINDALGGMWGKFRQSVSDDLHGVYRMERELTGKINPTGAYESARLTRAAHSIADGAIRHGYLAVKEDGSYTFKGKGLEQILDPVSDRLDDFLLYAVGESAKELKTQGREHLFTDAEIDSMRKLKRPEFEQAFQEYQKWNQGIVDFAESRGVINPASRAMWQRQSYMPFHRIGQPGDARSMKPGEWSGIKALTGGTDNLRPILGNMISNAVMLIDKAVKNEAMQKVTDMADTQRGGGRFMVKIPTESRPVRVEQTQVLKEVLKSLGVEESMGPEAAALAAQLKQQIESTPGFYEFLLNNQSPAGSNVISVMREGKHHYYEVADPLVVRALKALDREHQSIWVNWLGLPKRIGQLTVTLTPDFMVANIARDTLMGSIMSQHGFRPVIDSIKGMVMRLEKDQNYKDYIANGGGLSSQFVDETRFRHHLEKFYSRKGIDYRTVLDTPDKLLGFVEELADSFEMSTRLGEYQRAIDKGEHPRHAAYMGREVSTDFAMRGDNQVVGFFYDTVMFLRPMVESIDRLGRGVVHDPNAKGIAVKTGALALTSMALYLHNRNNSDYNDMEDWKKDAYWHFYIPGSEGENKHFMFPKVWEIGAVSSLAERTMERTMNEDPEGLGKDIARILSTTFHINLMPQVASPLYEQATNRNGFTKAPIETPGMENVQPFLRAKHGTSETMKALGMATKDMPEALQFNPARGEALLRGYFNTWAMYGLQMSDAILYGDKLPEKRLDQYPVIRRFYEGEVPTHTKYESMFYDLLGEANRLRGTLHKLDDMGLSDIADQKESDPLASNAQQLQRVSKYLSTIEKDVEEVKHSSDLSPEEKRGHIDSLTLERNALLKAAVEDVKPTPGK</sequence>
<proteinExistence type="predicted"/>
<feature type="compositionally biased region" description="Basic and acidic residues" evidence="1">
    <location>
        <begin position="1599"/>
        <end position="1616"/>
    </location>
</feature>
<dbReference type="STRING" id="395494.Galf_2026"/>
<accession>D9SHU2</accession>
<evidence type="ECO:0000256" key="1">
    <source>
        <dbReference type="SAM" id="MobiDB-lite"/>
    </source>
</evidence>
<feature type="region of interest" description="Disordered" evidence="1">
    <location>
        <begin position="572"/>
        <end position="592"/>
    </location>
</feature>
<keyword evidence="4" id="KW-1185">Reference proteome</keyword>
<feature type="region of interest" description="Disordered" evidence="1">
    <location>
        <begin position="1599"/>
        <end position="1619"/>
    </location>
</feature>
<evidence type="ECO:0000259" key="2">
    <source>
        <dbReference type="Pfam" id="PF18857"/>
    </source>
</evidence>
<reference evidence="3 4" key="1">
    <citation type="submission" date="2010-08" db="EMBL/GenBank/DDBJ databases">
        <title>Complete sequence of Gallionella capsiferriformans ES-2.</title>
        <authorList>
            <consortium name="US DOE Joint Genome Institute"/>
            <person name="Lucas S."/>
            <person name="Copeland A."/>
            <person name="Lapidus A."/>
            <person name="Cheng J.-F."/>
            <person name="Bruce D."/>
            <person name="Goodwin L."/>
            <person name="Pitluck S."/>
            <person name="Chertkov O."/>
            <person name="Davenport K.W."/>
            <person name="Detter J.C."/>
            <person name="Han C."/>
            <person name="Tapia R."/>
            <person name="Land M."/>
            <person name="Hauser L."/>
            <person name="Chang Y.-J."/>
            <person name="Jeffries C."/>
            <person name="Kyrpides N."/>
            <person name="Ivanova N."/>
            <person name="Mikhailova N."/>
            <person name="Shelobolina E.S."/>
            <person name="Picardal F."/>
            <person name="Roden E."/>
            <person name="Emerson D."/>
            <person name="Woyke T."/>
        </authorList>
    </citation>
    <scope>NUCLEOTIDE SEQUENCE [LARGE SCALE GENOMIC DNA]</scope>
    <source>
        <strain evidence="3 4">ES-2</strain>
    </source>
</reference>
<evidence type="ECO:0000313" key="3">
    <source>
        <dbReference type="EMBL" id="ADL56032.1"/>
    </source>
</evidence>
<evidence type="ECO:0000313" key="4">
    <source>
        <dbReference type="Proteomes" id="UP000001235"/>
    </source>
</evidence>
<feature type="region of interest" description="Disordered" evidence="1">
    <location>
        <begin position="1"/>
        <end position="21"/>
    </location>
</feature>
<feature type="compositionally biased region" description="Polar residues" evidence="1">
    <location>
        <begin position="461"/>
        <end position="473"/>
    </location>
</feature>
<dbReference type="eggNOG" id="COG3170">
    <property type="taxonomic scope" value="Bacteria"/>
</dbReference>
<protein>
    <recommendedName>
        <fullName evidence="2">Large polyvalent protein associated domain-containing protein</fullName>
    </recommendedName>
</protein>
<dbReference type="Gene3D" id="3.40.390.10">
    <property type="entry name" value="Collagenase (Catalytic Domain)"/>
    <property type="match status" value="1"/>
</dbReference>
<feature type="region of interest" description="Disordered" evidence="1">
    <location>
        <begin position="309"/>
        <end position="328"/>
    </location>
</feature>
<dbReference type="InterPro" id="IPR024079">
    <property type="entry name" value="MetalloPept_cat_dom_sf"/>
</dbReference>